<accession>A0ACB0Y3X7</accession>
<dbReference type="Proteomes" id="UP001497535">
    <property type="component" value="Unassembled WGS sequence"/>
</dbReference>
<evidence type="ECO:0000313" key="2">
    <source>
        <dbReference type="Proteomes" id="UP001497535"/>
    </source>
</evidence>
<comment type="caution">
    <text evidence="1">The sequence shown here is derived from an EMBL/GenBank/DDBJ whole genome shotgun (WGS) entry which is preliminary data.</text>
</comment>
<evidence type="ECO:0000313" key="1">
    <source>
        <dbReference type="EMBL" id="CAK5030991.1"/>
    </source>
</evidence>
<dbReference type="EMBL" id="CAVMJV010000005">
    <property type="protein sequence ID" value="CAK5030991.1"/>
    <property type="molecule type" value="Genomic_DNA"/>
</dbReference>
<keyword evidence="2" id="KW-1185">Reference proteome</keyword>
<name>A0ACB0Y3X7_MELEN</name>
<sequence length="61" mass="7580">MMPTRLFYYFLGKNTNSVNIIWAFWPVIIFFSETFFKSSFLLIFNFNCSYKIVHNFYLYFF</sequence>
<reference evidence="1" key="1">
    <citation type="submission" date="2023-11" db="EMBL/GenBank/DDBJ databases">
        <authorList>
            <person name="Poullet M."/>
        </authorList>
    </citation>
    <scope>NUCLEOTIDE SEQUENCE</scope>
    <source>
        <strain evidence="1">E1834</strain>
    </source>
</reference>
<gene>
    <name evidence="1" type="ORF">MENTE1834_LOCUS7389</name>
</gene>
<organism evidence="1 2">
    <name type="scientific">Meloidogyne enterolobii</name>
    <name type="common">Root-knot nematode worm</name>
    <name type="synonym">Meloidogyne mayaguensis</name>
    <dbReference type="NCBI Taxonomy" id="390850"/>
    <lineage>
        <taxon>Eukaryota</taxon>
        <taxon>Metazoa</taxon>
        <taxon>Ecdysozoa</taxon>
        <taxon>Nematoda</taxon>
        <taxon>Chromadorea</taxon>
        <taxon>Rhabditida</taxon>
        <taxon>Tylenchina</taxon>
        <taxon>Tylenchomorpha</taxon>
        <taxon>Tylenchoidea</taxon>
        <taxon>Meloidogynidae</taxon>
        <taxon>Meloidogyninae</taxon>
        <taxon>Meloidogyne</taxon>
    </lineage>
</organism>
<protein>
    <submittedName>
        <fullName evidence="1">Uncharacterized protein</fullName>
    </submittedName>
</protein>
<proteinExistence type="predicted"/>